<dbReference type="Proteomes" id="UP000196878">
    <property type="component" value="Unassembled WGS sequence"/>
</dbReference>
<evidence type="ECO:0000313" key="1">
    <source>
        <dbReference type="EMBL" id="OWJ75031.1"/>
    </source>
</evidence>
<proteinExistence type="predicted"/>
<protein>
    <submittedName>
        <fullName evidence="1">Uncharacterized protein</fullName>
    </submittedName>
</protein>
<comment type="caution">
    <text evidence="1">The sequence shown here is derived from an EMBL/GenBank/DDBJ whole genome shotgun (WGS) entry which is preliminary data.</text>
</comment>
<dbReference type="OrthoDB" id="7873172at2"/>
<reference evidence="1 2" key="1">
    <citation type="submission" date="2016-12" db="EMBL/GenBank/DDBJ databases">
        <title>Comparison of Traditional DNA-DNA Hybridization with In Silico Genomic Analysis.</title>
        <authorList>
            <person name="Nicholson A.C."/>
            <person name="Humrighouse B.W."/>
            <person name="Graziano J."/>
            <person name="Lasker B."/>
            <person name="Whitney A.M."/>
            <person name="Mcquiston J.R."/>
        </authorList>
    </citation>
    <scope>NUCLEOTIDE SEQUENCE [LARGE SCALE GENOMIC DNA]</scope>
    <source>
        <strain evidence="1 2">H2240</strain>
    </source>
</reference>
<evidence type="ECO:0000313" key="2">
    <source>
        <dbReference type="Proteomes" id="UP000196878"/>
    </source>
</evidence>
<organism evidence="1 2">
    <name type="scientific">Haematobacter genomosp. 1</name>
    <dbReference type="NCBI Taxonomy" id="366618"/>
    <lineage>
        <taxon>Bacteria</taxon>
        <taxon>Pseudomonadati</taxon>
        <taxon>Pseudomonadota</taxon>
        <taxon>Alphaproteobacteria</taxon>
        <taxon>Rhodobacterales</taxon>
        <taxon>Paracoccaceae</taxon>
        <taxon>Haematobacter</taxon>
    </lineage>
</organism>
<gene>
    <name evidence="1" type="ORF">CDV49_18080</name>
</gene>
<dbReference type="RefSeq" id="WP_088216781.1">
    <property type="nucleotide sequence ID" value="NZ_NIPW01000046.1"/>
</dbReference>
<dbReference type="EMBL" id="NIPW01000046">
    <property type="protein sequence ID" value="OWJ75031.1"/>
    <property type="molecule type" value="Genomic_DNA"/>
</dbReference>
<accession>A0A212A711</accession>
<dbReference type="AlphaFoldDB" id="A0A212A711"/>
<sequence>MLHQYNPQRFTMREVGGIVRKIGTIPVGSIIRMHPSGTKVRVEAWLPRDYATYRRGVFRTTRIVGGHLALVRRLRDNEVFPLSDCHLLDAPEA</sequence>
<keyword evidence="2" id="KW-1185">Reference proteome</keyword>
<name>A0A212A711_9RHOB</name>